<organism evidence="1 2">
    <name type="scientific">Caerostris extrusa</name>
    <name type="common">Bark spider</name>
    <name type="synonym">Caerostris bankana</name>
    <dbReference type="NCBI Taxonomy" id="172846"/>
    <lineage>
        <taxon>Eukaryota</taxon>
        <taxon>Metazoa</taxon>
        <taxon>Ecdysozoa</taxon>
        <taxon>Arthropoda</taxon>
        <taxon>Chelicerata</taxon>
        <taxon>Arachnida</taxon>
        <taxon>Araneae</taxon>
        <taxon>Araneomorphae</taxon>
        <taxon>Entelegynae</taxon>
        <taxon>Araneoidea</taxon>
        <taxon>Araneidae</taxon>
        <taxon>Caerostris</taxon>
    </lineage>
</organism>
<name>A0AAV4PBZ4_CAEEX</name>
<keyword evidence="2" id="KW-1185">Reference proteome</keyword>
<dbReference type="AlphaFoldDB" id="A0AAV4PBZ4"/>
<evidence type="ECO:0000313" key="1">
    <source>
        <dbReference type="EMBL" id="GIX92667.1"/>
    </source>
</evidence>
<accession>A0AAV4PBZ4</accession>
<protein>
    <submittedName>
        <fullName evidence="1">Uncharacterized protein</fullName>
    </submittedName>
</protein>
<comment type="caution">
    <text evidence="1">The sequence shown here is derived from an EMBL/GenBank/DDBJ whole genome shotgun (WGS) entry which is preliminary data.</text>
</comment>
<dbReference type="EMBL" id="BPLR01004145">
    <property type="protein sequence ID" value="GIX92667.1"/>
    <property type="molecule type" value="Genomic_DNA"/>
</dbReference>
<dbReference type="Proteomes" id="UP001054945">
    <property type="component" value="Unassembled WGS sequence"/>
</dbReference>
<reference evidence="1 2" key="1">
    <citation type="submission" date="2021-06" db="EMBL/GenBank/DDBJ databases">
        <title>Caerostris extrusa draft genome.</title>
        <authorList>
            <person name="Kono N."/>
            <person name="Arakawa K."/>
        </authorList>
    </citation>
    <scope>NUCLEOTIDE SEQUENCE [LARGE SCALE GENOMIC DNA]</scope>
</reference>
<proteinExistence type="predicted"/>
<gene>
    <name evidence="1" type="ORF">CEXT_620651</name>
</gene>
<evidence type="ECO:0000313" key="2">
    <source>
        <dbReference type="Proteomes" id="UP001054945"/>
    </source>
</evidence>
<sequence>MVNIKGDMEGLLTRRTYNSYSYPNSIGLPSAVGLLGTYGEWIEMKALGLSQGVELLFSEHPQLIVKNPFALSLQSVLLKTVH</sequence>